<evidence type="ECO:0000313" key="3">
    <source>
        <dbReference type="EMBL" id="SDQ07264.1"/>
    </source>
</evidence>
<dbReference type="Pfam" id="PF14257">
    <property type="entry name" value="DUF4349"/>
    <property type="match status" value="1"/>
</dbReference>
<dbReference type="RefSeq" id="WP_089752995.1">
    <property type="nucleotide sequence ID" value="NZ_FNKL01000001.1"/>
</dbReference>
<organism evidence="3 4">
    <name type="scientific">Chryseobacterium soldanellicola</name>
    <dbReference type="NCBI Taxonomy" id="311333"/>
    <lineage>
        <taxon>Bacteria</taxon>
        <taxon>Pseudomonadati</taxon>
        <taxon>Bacteroidota</taxon>
        <taxon>Flavobacteriia</taxon>
        <taxon>Flavobacteriales</taxon>
        <taxon>Weeksellaceae</taxon>
        <taxon>Chryseobacterium group</taxon>
        <taxon>Chryseobacterium</taxon>
    </lineage>
</organism>
<dbReference type="AlphaFoldDB" id="A0A1H0XWI2"/>
<gene>
    <name evidence="3" type="ORF">SAMN05421664_0317</name>
</gene>
<evidence type="ECO:0000256" key="1">
    <source>
        <dbReference type="SAM" id="Phobius"/>
    </source>
</evidence>
<keyword evidence="1" id="KW-1133">Transmembrane helix</keyword>
<keyword evidence="1" id="KW-0472">Membrane</keyword>
<feature type="domain" description="DUF4349" evidence="2">
    <location>
        <begin position="147"/>
        <end position="237"/>
    </location>
</feature>
<sequence>MKKFILLFAVTSTFIMCKKGEATQSQIEKAVNSADSSATAAMDAVHTAHDAANQVFDSANVKIREFDDTKENIKEKIESTSKSIDSLSDKIAATKLESKIEKKDSADKKPEKIVVNVPAPKVIKETKIIYKNRPKSENSELITTKNKMVKSGFISINVDNIETVKEIVKEEIQKNNGFIKSEELSYIVNEPVKNTPSSYSENDRKVYEMQVKVPIRNFDDLMNGLSSLGEIENKNIEVFGNNYAENAICNVSITVTDKAASEKEPKTFGEKSLAAISSGWGVITSIFLFILPLWPLILIGGIGYYFYKKRSKSRSDKDSHQI</sequence>
<accession>A0A1H0XWI2</accession>
<reference evidence="4" key="1">
    <citation type="submission" date="2016-10" db="EMBL/GenBank/DDBJ databases">
        <authorList>
            <person name="Varghese N."/>
            <person name="Submissions S."/>
        </authorList>
    </citation>
    <scope>NUCLEOTIDE SEQUENCE [LARGE SCALE GENOMIC DNA]</scope>
    <source>
        <strain evidence="4">DSM 17072</strain>
    </source>
</reference>
<dbReference type="OrthoDB" id="1274319at2"/>
<feature type="transmembrane region" description="Helical" evidence="1">
    <location>
        <begin position="280"/>
        <end position="307"/>
    </location>
</feature>
<dbReference type="Proteomes" id="UP000199627">
    <property type="component" value="Unassembled WGS sequence"/>
</dbReference>
<name>A0A1H0XWI2_9FLAO</name>
<protein>
    <recommendedName>
        <fullName evidence="2">DUF4349 domain-containing protein</fullName>
    </recommendedName>
</protein>
<evidence type="ECO:0000259" key="2">
    <source>
        <dbReference type="Pfam" id="PF14257"/>
    </source>
</evidence>
<keyword evidence="4" id="KW-1185">Reference proteome</keyword>
<dbReference type="EMBL" id="FNKL01000001">
    <property type="protein sequence ID" value="SDQ07264.1"/>
    <property type="molecule type" value="Genomic_DNA"/>
</dbReference>
<dbReference type="InterPro" id="IPR025645">
    <property type="entry name" value="DUF4349"/>
</dbReference>
<evidence type="ECO:0000313" key="4">
    <source>
        <dbReference type="Proteomes" id="UP000199627"/>
    </source>
</evidence>
<keyword evidence="1" id="KW-0812">Transmembrane</keyword>
<proteinExistence type="predicted"/>